<dbReference type="EMBL" id="BOQP01000001">
    <property type="protein sequence ID" value="GIM66047.1"/>
    <property type="molecule type" value="Genomic_DNA"/>
</dbReference>
<evidence type="ECO:0000259" key="10">
    <source>
        <dbReference type="Pfam" id="PF07730"/>
    </source>
</evidence>
<feature type="transmembrane region" description="Helical" evidence="9">
    <location>
        <begin position="188"/>
        <end position="209"/>
    </location>
</feature>
<dbReference type="Pfam" id="PF13796">
    <property type="entry name" value="Sensor"/>
    <property type="match status" value="1"/>
</dbReference>
<dbReference type="PANTHER" id="PTHR24421">
    <property type="entry name" value="NITRATE/NITRITE SENSOR PROTEIN NARX-RELATED"/>
    <property type="match status" value="1"/>
</dbReference>
<feature type="domain" description="Signal transduction histidine kinase subgroup 3 dimerisation and phosphoacceptor" evidence="10">
    <location>
        <begin position="245"/>
        <end position="311"/>
    </location>
</feature>
<feature type="transmembrane region" description="Helical" evidence="9">
    <location>
        <begin position="25"/>
        <end position="48"/>
    </location>
</feature>
<keyword evidence="9" id="KW-0812">Transmembrane</keyword>
<comment type="caution">
    <text evidence="12">The sequence shown here is derived from an EMBL/GenBank/DDBJ whole genome shotgun (WGS) entry which is preliminary data.</text>
</comment>
<dbReference type="SUPFAM" id="SSF55874">
    <property type="entry name" value="ATPase domain of HSP90 chaperone/DNA topoisomerase II/histidine kinase"/>
    <property type="match status" value="1"/>
</dbReference>
<organism evidence="12 13">
    <name type="scientific">Winogradskya consettensis</name>
    <dbReference type="NCBI Taxonomy" id="113560"/>
    <lineage>
        <taxon>Bacteria</taxon>
        <taxon>Bacillati</taxon>
        <taxon>Actinomycetota</taxon>
        <taxon>Actinomycetes</taxon>
        <taxon>Micromonosporales</taxon>
        <taxon>Micromonosporaceae</taxon>
        <taxon>Winogradskya</taxon>
    </lineage>
</organism>
<protein>
    <recommendedName>
        <fullName evidence="2">histidine kinase</fullName>
        <ecNumber evidence="2">2.7.13.3</ecNumber>
    </recommendedName>
</protein>
<dbReference type="InterPro" id="IPR036890">
    <property type="entry name" value="HATPase_C_sf"/>
</dbReference>
<feature type="transmembrane region" description="Helical" evidence="9">
    <location>
        <begin position="133"/>
        <end position="156"/>
    </location>
</feature>
<dbReference type="Pfam" id="PF07730">
    <property type="entry name" value="HisKA_3"/>
    <property type="match status" value="1"/>
</dbReference>
<evidence type="ECO:0000256" key="6">
    <source>
        <dbReference type="ARBA" id="ARBA00022777"/>
    </source>
</evidence>
<dbReference type="InterPro" id="IPR011712">
    <property type="entry name" value="Sig_transdc_His_kin_sub3_dim/P"/>
</dbReference>
<dbReference type="EC" id="2.7.13.3" evidence="2"/>
<keyword evidence="13" id="KW-1185">Reference proteome</keyword>
<keyword evidence="7" id="KW-0067">ATP-binding</keyword>
<feature type="transmembrane region" description="Helical" evidence="9">
    <location>
        <begin position="162"/>
        <end position="181"/>
    </location>
</feature>
<dbReference type="GO" id="GO:0000155">
    <property type="term" value="F:phosphorelay sensor kinase activity"/>
    <property type="evidence" value="ECO:0007669"/>
    <property type="project" value="InterPro"/>
</dbReference>
<accession>A0A919S875</accession>
<feature type="domain" description="Putative sensor" evidence="11">
    <location>
        <begin position="68"/>
        <end position="220"/>
    </location>
</feature>
<dbReference type="GO" id="GO:0016020">
    <property type="term" value="C:membrane"/>
    <property type="evidence" value="ECO:0007669"/>
    <property type="project" value="InterPro"/>
</dbReference>
<evidence type="ECO:0000313" key="12">
    <source>
        <dbReference type="EMBL" id="GIM66047.1"/>
    </source>
</evidence>
<evidence type="ECO:0000256" key="5">
    <source>
        <dbReference type="ARBA" id="ARBA00022741"/>
    </source>
</evidence>
<dbReference type="CDD" id="cd16917">
    <property type="entry name" value="HATPase_UhpB-NarQ-NarX-like"/>
    <property type="match status" value="1"/>
</dbReference>
<sequence>MPTTQAPTLALLNRRYLLTGGPWRALFYLFSTLPFAIPVAIAAGVLALPYLAAMSSLSRGAAPDGPVLFLMIVSLALLLVLGPLVAVPLGVVERARLSLMDSRPLPSPHPPSPADLVSWLRTRYSEPATWRELLYALFLATVVPAAYAIAGFLIIIEAALLLGPFFVTGGSAFWTIGAFEVRTPAQAIPLFLLGILMVPVFGYLAGLLATGQAFAARALLGDRTGLELHQVAQSRARLADAFDLERRRIERDLHDGAQHRLTSLTLQLGMARLDVPADSPAAEPLTRAHDQAKDLMVVLRDLIYGIRPQALTDLGLPAALRELAGRSPLPVAVTVADGVPRPAEQTEGTAYFAASEALANIVKHAEATRADVLLARAGETLILEIRDDGQGGADPTRGTGLTGLADRVAASGGRLLLSSPQDGPTLLRIELPLIAAPAPAASLPAAGRP</sequence>
<dbReference type="AlphaFoldDB" id="A0A919S875"/>
<evidence type="ECO:0000256" key="7">
    <source>
        <dbReference type="ARBA" id="ARBA00022840"/>
    </source>
</evidence>
<keyword evidence="9" id="KW-1133">Transmembrane helix</keyword>
<evidence type="ECO:0000256" key="4">
    <source>
        <dbReference type="ARBA" id="ARBA00022679"/>
    </source>
</evidence>
<evidence type="ECO:0000256" key="2">
    <source>
        <dbReference type="ARBA" id="ARBA00012438"/>
    </source>
</evidence>
<evidence type="ECO:0000256" key="8">
    <source>
        <dbReference type="ARBA" id="ARBA00023012"/>
    </source>
</evidence>
<dbReference type="PANTHER" id="PTHR24421:SF10">
    <property type="entry name" value="NITRATE_NITRITE SENSOR PROTEIN NARQ"/>
    <property type="match status" value="1"/>
</dbReference>
<dbReference type="InterPro" id="IPR025828">
    <property type="entry name" value="Put_sensor_dom"/>
</dbReference>
<dbReference type="GO" id="GO:0046983">
    <property type="term" value="F:protein dimerization activity"/>
    <property type="evidence" value="ECO:0007669"/>
    <property type="project" value="InterPro"/>
</dbReference>
<proteinExistence type="predicted"/>
<keyword evidence="3" id="KW-0597">Phosphoprotein</keyword>
<comment type="catalytic activity">
    <reaction evidence="1">
        <text>ATP + protein L-histidine = ADP + protein N-phospho-L-histidine.</text>
        <dbReference type="EC" id="2.7.13.3"/>
    </reaction>
</comment>
<keyword evidence="8" id="KW-0902">Two-component regulatory system</keyword>
<keyword evidence="9" id="KW-0472">Membrane</keyword>
<dbReference type="GO" id="GO:0005524">
    <property type="term" value="F:ATP binding"/>
    <property type="evidence" value="ECO:0007669"/>
    <property type="project" value="UniProtKB-KW"/>
</dbReference>
<feature type="transmembrane region" description="Helical" evidence="9">
    <location>
        <begin position="68"/>
        <end position="92"/>
    </location>
</feature>
<evidence type="ECO:0000259" key="11">
    <source>
        <dbReference type="Pfam" id="PF13796"/>
    </source>
</evidence>
<evidence type="ECO:0000313" key="13">
    <source>
        <dbReference type="Proteomes" id="UP000680865"/>
    </source>
</evidence>
<keyword evidence="4" id="KW-0808">Transferase</keyword>
<dbReference type="InterPro" id="IPR050482">
    <property type="entry name" value="Sensor_HK_TwoCompSys"/>
</dbReference>
<dbReference type="RefSeq" id="WP_212995147.1">
    <property type="nucleotide sequence ID" value="NZ_BAAATW010000001.1"/>
</dbReference>
<dbReference type="Proteomes" id="UP000680865">
    <property type="component" value="Unassembled WGS sequence"/>
</dbReference>
<evidence type="ECO:0000256" key="3">
    <source>
        <dbReference type="ARBA" id="ARBA00022553"/>
    </source>
</evidence>
<gene>
    <name evidence="12" type="ORF">Aco04nite_00210</name>
</gene>
<evidence type="ECO:0000256" key="9">
    <source>
        <dbReference type="SAM" id="Phobius"/>
    </source>
</evidence>
<keyword evidence="5" id="KW-0547">Nucleotide-binding</keyword>
<dbReference type="Gene3D" id="3.30.565.10">
    <property type="entry name" value="Histidine kinase-like ATPase, C-terminal domain"/>
    <property type="match status" value="1"/>
</dbReference>
<evidence type="ECO:0000256" key="1">
    <source>
        <dbReference type="ARBA" id="ARBA00000085"/>
    </source>
</evidence>
<reference evidence="12" key="1">
    <citation type="submission" date="2021-03" db="EMBL/GenBank/DDBJ databases">
        <title>Whole genome shotgun sequence of Actinoplanes consettensis NBRC 14913.</title>
        <authorList>
            <person name="Komaki H."/>
            <person name="Tamura T."/>
        </authorList>
    </citation>
    <scope>NUCLEOTIDE SEQUENCE</scope>
    <source>
        <strain evidence="12">NBRC 14913</strain>
    </source>
</reference>
<name>A0A919S875_9ACTN</name>
<keyword evidence="6 12" id="KW-0418">Kinase</keyword>
<dbReference type="Gene3D" id="1.20.5.1930">
    <property type="match status" value="1"/>
</dbReference>